<dbReference type="InterPro" id="IPR041647">
    <property type="entry name" value="IRK_C"/>
</dbReference>
<keyword evidence="6 11" id="KW-0630">Potassium</keyword>
<comment type="subcellular location">
    <subcellularLocation>
        <location evidence="1 11">Membrane</location>
        <topology evidence="1 11">Multi-pass membrane protein</topology>
    </subcellularLocation>
</comment>
<feature type="region of interest" description="Disordered" evidence="12">
    <location>
        <begin position="35"/>
        <end position="59"/>
    </location>
</feature>
<comment type="similarity">
    <text evidence="11">Belongs to the inward rectifier-type potassium channel (TC 1.A.2.1) family.</text>
</comment>
<evidence type="ECO:0000256" key="6">
    <source>
        <dbReference type="ARBA" id="ARBA00022958"/>
    </source>
</evidence>
<evidence type="ECO:0000256" key="8">
    <source>
        <dbReference type="ARBA" id="ARBA00023065"/>
    </source>
</evidence>
<evidence type="ECO:0000256" key="10">
    <source>
        <dbReference type="ARBA" id="ARBA00023303"/>
    </source>
</evidence>
<keyword evidence="10 11" id="KW-0407">Ion channel</keyword>
<feature type="transmembrane region" description="Helical" evidence="13">
    <location>
        <begin position="101"/>
        <end position="130"/>
    </location>
</feature>
<proteinExistence type="inferred from homology"/>
<dbReference type="Pfam" id="PF17655">
    <property type="entry name" value="IRK_C"/>
    <property type="match status" value="1"/>
</dbReference>
<evidence type="ECO:0000259" key="14">
    <source>
        <dbReference type="Pfam" id="PF17655"/>
    </source>
</evidence>
<dbReference type="SUPFAM" id="SSF81296">
    <property type="entry name" value="E set domains"/>
    <property type="match status" value="1"/>
</dbReference>
<dbReference type="Gene3D" id="1.10.287.70">
    <property type="match status" value="1"/>
</dbReference>
<keyword evidence="7 13" id="KW-1133">Transmembrane helix</keyword>
<evidence type="ECO:0000256" key="1">
    <source>
        <dbReference type="ARBA" id="ARBA00004141"/>
    </source>
</evidence>
<reference evidence="15" key="1">
    <citation type="submission" date="2022-10" db="EMBL/GenBank/DDBJ databases">
        <title>Adaptive evolution leads to modifications in subtelomeric GC content in a zoonotic Cryptosporidium species.</title>
        <authorList>
            <person name="Li J."/>
            <person name="Feng Y."/>
            <person name="Xiao L."/>
        </authorList>
    </citation>
    <scope>NUCLEOTIDE SEQUENCE</scope>
    <source>
        <strain evidence="15">25894</strain>
    </source>
</reference>
<keyword evidence="9 13" id="KW-0472">Membrane</keyword>
<evidence type="ECO:0000256" key="11">
    <source>
        <dbReference type="RuleBase" id="RU003822"/>
    </source>
</evidence>
<evidence type="ECO:0000256" key="2">
    <source>
        <dbReference type="ARBA" id="ARBA00022448"/>
    </source>
</evidence>
<dbReference type="InterPro" id="IPR016449">
    <property type="entry name" value="K_chnl_inward-rec_Kir"/>
</dbReference>
<evidence type="ECO:0000256" key="13">
    <source>
        <dbReference type="SAM" id="Phobius"/>
    </source>
</evidence>
<dbReference type="InterPro" id="IPR013518">
    <property type="entry name" value="K_chnl_inward-rec_Kir_cyto"/>
</dbReference>
<feature type="transmembrane region" description="Helical" evidence="13">
    <location>
        <begin position="164"/>
        <end position="189"/>
    </location>
</feature>
<keyword evidence="2 11" id="KW-0813">Transport</keyword>
<gene>
    <name evidence="15" type="ORF">OJ252_2471</name>
</gene>
<keyword evidence="3 11" id="KW-0633">Potassium transport</keyword>
<dbReference type="Proteomes" id="UP001071777">
    <property type="component" value="Unassembled WGS sequence"/>
</dbReference>
<dbReference type="SUPFAM" id="SSF81324">
    <property type="entry name" value="Voltage-gated potassium channels"/>
    <property type="match status" value="1"/>
</dbReference>
<dbReference type="InterPro" id="IPR014756">
    <property type="entry name" value="Ig_E-set"/>
</dbReference>
<keyword evidence="4 11" id="KW-0812">Transmembrane</keyword>
<name>A0ABQ8P5H5_9CRYT</name>
<evidence type="ECO:0000256" key="3">
    <source>
        <dbReference type="ARBA" id="ARBA00022538"/>
    </source>
</evidence>
<evidence type="ECO:0000256" key="5">
    <source>
        <dbReference type="ARBA" id="ARBA00022882"/>
    </source>
</evidence>
<keyword evidence="16" id="KW-1185">Reference proteome</keyword>
<evidence type="ECO:0000313" key="16">
    <source>
        <dbReference type="Proteomes" id="UP001071777"/>
    </source>
</evidence>
<organism evidence="15 16">
    <name type="scientific">Cryptosporidium canis</name>
    <dbReference type="NCBI Taxonomy" id="195482"/>
    <lineage>
        <taxon>Eukaryota</taxon>
        <taxon>Sar</taxon>
        <taxon>Alveolata</taxon>
        <taxon>Apicomplexa</taxon>
        <taxon>Conoidasida</taxon>
        <taxon>Coccidia</taxon>
        <taxon>Eucoccidiorida</taxon>
        <taxon>Eimeriorina</taxon>
        <taxon>Cryptosporidiidae</taxon>
        <taxon>Cryptosporidium</taxon>
    </lineage>
</organism>
<evidence type="ECO:0000313" key="15">
    <source>
        <dbReference type="EMBL" id="KAJ1608677.1"/>
    </source>
</evidence>
<evidence type="ECO:0000256" key="7">
    <source>
        <dbReference type="ARBA" id="ARBA00022989"/>
    </source>
</evidence>
<protein>
    <submittedName>
        <fullName evidence="15">Transmembrane domain-containing protein</fullName>
    </submittedName>
</protein>
<dbReference type="Gene3D" id="2.60.40.1400">
    <property type="entry name" value="G protein-activated inward rectifier potassium channel 1"/>
    <property type="match status" value="2"/>
</dbReference>
<keyword evidence="8 11" id="KW-0406">Ion transport</keyword>
<sequence length="400" mass="45652">MDIELTNPLLESFIQERVSCDEGRDRVQNDADSCQVNGSSDGCQPNEIRDSTRGRNSRPPNILMENGTLNIMHHWDRFSQFFEFCLHDRFHVMLSMNWVNLILFVFFIYIMFVIILACVHLIITLGDAAYCIGSDQFGKMEYFFFAVETMFSIGYGSPRSPSCLITNCFTPIMVICGTILNSVTIGIFFTKFSESTSRKWAICFSKELCGIGLRKIPSEEFKPVLSHPSCPSISSYALARAAEATCDDCPFIISFRLFNISQEPFFSPDLKIFVLIHTDHGPFITEINSFKLDVPLEFMETPITVSIYSNHPDSPLNNFTIGHLRNQGHLIELMVLLRFFDNRTSKNLEVRKTWKLNNIFWGYKFSPIIKKQANNDKTMYQVGISDVDNIEPVISGTPFG</sequence>
<feature type="domain" description="Inward rectifier potassium channel C-terminal" evidence="14">
    <location>
        <begin position="298"/>
        <end position="393"/>
    </location>
</feature>
<comment type="caution">
    <text evidence="15">The sequence shown here is derived from an EMBL/GenBank/DDBJ whole genome shotgun (WGS) entry which is preliminary data.</text>
</comment>
<keyword evidence="5 11" id="KW-0851">Voltage-gated channel</keyword>
<evidence type="ECO:0000256" key="4">
    <source>
        <dbReference type="ARBA" id="ARBA00022692"/>
    </source>
</evidence>
<accession>A0ABQ8P5H5</accession>
<dbReference type="PANTHER" id="PTHR11767">
    <property type="entry name" value="INWARD RECTIFIER POTASSIUM CHANNEL"/>
    <property type="match status" value="1"/>
</dbReference>
<dbReference type="EMBL" id="JAPCXB010000092">
    <property type="protein sequence ID" value="KAJ1608677.1"/>
    <property type="molecule type" value="Genomic_DNA"/>
</dbReference>
<evidence type="ECO:0000256" key="12">
    <source>
        <dbReference type="SAM" id="MobiDB-lite"/>
    </source>
</evidence>
<evidence type="ECO:0000256" key="9">
    <source>
        <dbReference type="ARBA" id="ARBA00023136"/>
    </source>
</evidence>